<evidence type="ECO:0000256" key="1">
    <source>
        <dbReference type="ARBA" id="ARBA00004418"/>
    </source>
</evidence>
<dbReference type="InterPro" id="IPR013783">
    <property type="entry name" value="Ig-like_fold"/>
</dbReference>
<comment type="similarity">
    <text evidence="2">Belongs to the periplasmic pilus chaperone family.</text>
</comment>
<evidence type="ECO:0000313" key="9">
    <source>
        <dbReference type="EMBL" id="MDW4823742.1"/>
    </source>
</evidence>
<dbReference type="InterPro" id="IPR016147">
    <property type="entry name" value="Pili_assmbl_chaperone_N"/>
</dbReference>
<accession>A0AAW8NLT7</accession>
<dbReference type="InterPro" id="IPR008962">
    <property type="entry name" value="PapD-like_sf"/>
</dbReference>
<dbReference type="Pfam" id="PF00345">
    <property type="entry name" value="PapD_N"/>
    <property type="match status" value="1"/>
</dbReference>
<dbReference type="InterPro" id="IPR050643">
    <property type="entry name" value="Periplasmic_pilus_chap"/>
</dbReference>
<dbReference type="PRINTS" id="PR00969">
    <property type="entry name" value="CHAPERONPILI"/>
</dbReference>
<dbReference type="Gene3D" id="2.60.40.10">
    <property type="entry name" value="Immunoglobulins"/>
    <property type="match status" value="2"/>
</dbReference>
<dbReference type="InterPro" id="IPR016148">
    <property type="entry name" value="Pili_assmbl_chaperone_C"/>
</dbReference>
<dbReference type="InterPro" id="IPR036316">
    <property type="entry name" value="Pili_assmbl_chap_C_dom_sf"/>
</dbReference>
<evidence type="ECO:0000256" key="5">
    <source>
        <dbReference type="ARBA" id="ARBA00023186"/>
    </source>
</evidence>
<gene>
    <name evidence="8" type="ORF">OS133_09075</name>
    <name evidence="9" type="ORF">OS134_06635</name>
</gene>
<dbReference type="EMBL" id="JAPMLD010000002">
    <property type="protein sequence ID" value="MDW4823742.1"/>
    <property type="molecule type" value="Genomic_DNA"/>
</dbReference>
<evidence type="ECO:0000313" key="11">
    <source>
        <dbReference type="Proteomes" id="UP001271263"/>
    </source>
</evidence>
<evidence type="ECO:0000313" key="8">
    <source>
        <dbReference type="EMBL" id="MDR8523822.1"/>
    </source>
</evidence>
<evidence type="ECO:0000259" key="6">
    <source>
        <dbReference type="Pfam" id="PF00345"/>
    </source>
</evidence>
<dbReference type="PANTHER" id="PTHR30251:SF25">
    <property type="entry name" value="FIMBRIAE CHAPARONE"/>
    <property type="match status" value="1"/>
</dbReference>
<dbReference type="SUPFAM" id="SSF49584">
    <property type="entry name" value="Periplasmic chaperone C-domain"/>
    <property type="match status" value="1"/>
</dbReference>
<name>A0AAW8NLT7_9GAMM</name>
<organism evidence="8 10">
    <name type="scientific">Shewanella fidelis</name>
    <dbReference type="NCBI Taxonomy" id="173509"/>
    <lineage>
        <taxon>Bacteria</taxon>
        <taxon>Pseudomonadati</taxon>
        <taxon>Pseudomonadota</taxon>
        <taxon>Gammaproteobacteria</taxon>
        <taxon>Alteromonadales</taxon>
        <taxon>Shewanellaceae</taxon>
        <taxon>Shewanella</taxon>
    </lineage>
</organism>
<evidence type="ECO:0000256" key="2">
    <source>
        <dbReference type="ARBA" id="ARBA00007399"/>
    </source>
</evidence>
<feature type="domain" description="Pili assembly chaperone C-terminal" evidence="7">
    <location>
        <begin position="178"/>
        <end position="240"/>
    </location>
</feature>
<dbReference type="Proteomes" id="UP001271263">
    <property type="component" value="Unassembled WGS sequence"/>
</dbReference>
<evidence type="ECO:0000256" key="4">
    <source>
        <dbReference type="ARBA" id="ARBA00022764"/>
    </source>
</evidence>
<dbReference type="Proteomes" id="UP001259340">
    <property type="component" value="Unassembled WGS sequence"/>
</dbReference>
<keyword evidence="11" id="KW-1185">Reference proteome</keyword>
<keyword evidence="3" id="KW-0732">Signal</keyword>
<dbReference type="SUPFAM" id="SSF49354">
    <property type="entry name" value="PapD-like"/>
    <property type="match status" value="1"/>
</dbReference>
<proteinExistence type="inferred from homology"/>
<evidence type="ECO:0000259" key="7">
    <source>
        <dbReference type="Pfam" id="PF02753"/>
    </source>
</evidence>
<dbReference type="InterPro" id="IPR001829">
    <property type="entry name" value="Pili_assmbl_chaperone_bac"/>
</dbReference>
<dbReference type="Pfam" id="PF02753">
    <property type="entry name" value="PapD_C"/>
    <property type="match status" value="1"/>
</dbReference>
<reference evidence="9 11" key="1">
    <citation type="journal article" date="2022" name="bioRxiv">
        <title>Prophages regulate Shewanella fidelis 3313 motility and biofilm formation: implications for gut colonization dynamics in Ciona robusta.</title>
        <authorList>
            <person name="Natarajan O."/>
            <person name="Gibboney S.L."/>
            <person name="Young M.N."/>
            <person name="Lim S.J."/>
            <person name="Pluta N."/>
            <person name="Atkinson C.G."/>
            <person name="Leigh B.A."/>
            <person name="Liberti A."/>
            <person name="Kees E.D."/>
            <person name="Breitbart M."/>
            <person name="Gralnick J.A."/>
            <person name="Dishaw L.J."/>
        </authorList>
    </citation>
    <scope>NUCLEOTIDE SEQUENCE [LARGE SCALE GENOMIC DNA]</scope>
    <source>
        <strain evidence="9 11">JG4066</strain>
    </source>
</reference>
<keyword evidence="4" id="KW-0574">Periplasm</keyword>
<protein>
    <submittedName>
        <fullName evidence="8">Molecular chaperone</fullName>
    </submittedName>
</protein>
<dbReference type="GO" id="GO:0071555">
    <property type="term" value="P:cell wall organization"/>
    <property type="evidence" value="ECO:0007669"/>
    <property type="project" value="InterPro"/>
</dbReference>
<reference evidence="8" key="2">
    <citation type="submission" date="2022-11" db="EMBL/GenBank/DDBJ databases">
        <title>Prophages regulate Shewanella fidelis motility and biofilm formation: implications for gut colonization dynamics in Ciona robusta.</title>
        <authorList>
            <person name="Natarajan O."/>
            <person name="Gibboney S.L."/>
            <person name="Young M.N."/>
            <person name="Lim S.J."/>
            <person name="Pluta N."/>
            <person name="Atkinson C.G.F."/>
            <person name="Leigh B.A."/>
            <person name="Liberti A."/>
            <person name="Kees E."/>
            <person name="Breitbart M."/>
            <person name="Gralnick J."/>
            <person name="Dishaw L.J."/>
        </authorList>
    </citation>
    <scope>NUCLEOTIDE SEQUENCE</scope>
    <source>
        <strain evidence="8">3313</strain>
    </source>
</reference>
<evidence type="ECO:0000256" key="3">
    <source>
        <dbReference type="ARBA" id="ARBA00022729"/>
    </source>
</evidence>
<dbReference type="EMBL" id="JAPMLE010000001">
    <property type="protein sequence ID" value="MDR8523822.1"/>
    <property type="molecule type" value="Genomic_DNA"/>
</dbReference>
<evidence type="ECO:0000313" key="10">
    <source>
        <dbReference type="Proteomes" id="UP001259340"/>
    </source>
</evidence>
<sequence>MYNYLYIGKLTIILMVVAYSNCVEAAVVANKSRLVMPAKTQTSNVFINSLDVTPNMVQVWVTQTHQVGDVDYQDDAQFFVSPPVFKLDNKQGQQVKIVYTGSDLPSDRESLFYFHFLVLPPLAQTEGELNNQLLITQKHTLKLFYRPEFSGYHIDDVVKHIKFSLNQTADGSTALVLQNRSPFFVTIPKLTYSNAAKIKRDVLPKEMLAPWSSLSLPLHPQDQLANSEIEFTLINDQGGRSLFEALVDIEEAQ</sequence>
<keyword evidence="5" id="KW-0143">Chaperone</keyword>
<dbReference type="AlphaFoldDB" id="A0AAW8NLT7"/>
<comment type="caution">
    <text evidence="8">The sequence shown here is derived from an EMBL/GenBank/DDBJ whole genome shotgun (WGS) entry which is preliminary data.</text>
</comment>
<dbReference type="PANTHER" id="PTHR30251">
    <property type="entry name" value="PILUS ASSEMBLY CHAPERONE"/>
    <property type="match status" value="1"/>
</dbReference>
<feature type="domain" description="Pili assembly chaperone N-terminal" evidence="6">
    <location>
        <begin position="27"/>
        <end position="148"/>
    </location>
</feature>
<comment type="subcellular location">
    <subcellularLocation>
        <location evidence="1">Periplasm</location>
    </subcellularLocation>
</comment>
<dbReference type="RefSeq" id="WP_310654664.1">
    <property type="nucleotide sequence ID" value="NZ_JAPMLA010000001.1"/>
</dbReference>
<dbReference type="GO" id="GO:0030288">
    <property type="term" value="C:outer membrane-bounded periplasmic space"/>
    <property type="evidence" value="ECO:0007669"/>
    <property type="project" value="InterPro"/>
</dbReference>